<reference evidence="5 6" key="1">
    <citation type="submission" date="2020-02" db="EMBL/GenBank/DDBJ databases">
        <title>Genome sequencing for Kineobactrum sp. M2.</title>
        <authorList>
            <person name="Park S.-J."/>
        </authorList>
    </citation>
    <scope>NUCLEOTIDE SEQUENCE [LARGE SCALE GENOMIC DNA]</scope>
    <source>
        <strain evidence="5 6">M2</strain>
    </source>
</reference>
<dbReference type="InterPro" id="IPR009057">
    <property type="entry name" value="Homeodomain-like_sf"/>
</dbReference>
<dbReference type="PROSITE" id="PS01124">
    <property type="entry name" value="HTH_ARAC_FAMILY_2"/>
    <property type="match status" value="1"/>
</dbReference>
<dbReference type="RefSeq" id="WP_163494217.1">
    <property type="nucleotide sequence ID" value="NZ_CP048711.1"/>
</dbReference>
<dbReference type="GO" id="GO:0003700">
    <property type="term" value="F:DNA-binding transcription factor activity"/>
    <property type="evidence" value="ECO:0007669"/>
    <property type="project" value="InterPro"/>
</dbReference>
<proteinExistence type="predicted"/>
<evidence type="ECO:0000313" key="6">
    <source>
        <dbReference type="Proteomes" id="UP000477680"/>
    </source>
</evidence>
<dbReference type="InterPro" id="IPR035418">
    <property type="entry name" value="AraC-bd_2"/>
</dbReference>
<keyword evidence="6" id="KW-1185">Reference proteome</keyword>
<evidence type="ECO:0000259" key="4">
    <source>
        <dbReference type="PROSITE" id="PS01124"/>
    </source>
</evidence>
<evidence type="ECO:0000256" key="1">
    <source>
        <dbReference type="ARBA" id="ARBA00023015"/>
    </source>
</evidence>
<dbReference type="AlphaFoldDB" id="A0A6C0TZ87"/>
<dbReference type="PANTHER" id="PTHR43280">
    <property type="entry name" value="ARAC-FAMILY TRANSCRIPTIONAL REGULATOR"/>
    <property type="match status" value="1"/>
</dbReference>
<evidence type="ECO:0000256" key="3">
    <source>
        <dbReference type="ARBA" id="ARBA00023163"/>
    </source>
</evidence>
<dbReference type="SUPFAM" id="SSF46689">
    <property type="entry name" value="Homeodomain-like"/>
    <property type="match status" value="1"/>
</dbReference>
<accession>A0A6C0TZ87</accession>
<keyword evidence="2" id="KW-0238">DNA-binding</keyword>
<dbReference type="InterPro" id="IPR020449">
    <property type="entry name" value="Tscrpt_reg_AraC-type_HTH"/>
</dbReference>
<gene>
    <name evidence="5" type="ORF">G3T16_05715</name>
</gene>
<sequence length="324" mass="36511">MKQSYSTRRIPPDERVTFWSKQSSNLLFPMEVETDEYGGQKFFGAVVSQQVGAVTIYEIKAQAHNVHHPKPTGPSDEQTFIVVMVQVQGEGHIAQGGHNVVLNPGDITLLDSARGFYLRFPEPVKVFLLQLPWDAIRQDLISPRRITGLAIPGGEGIGCVVSSFLRTFIQQAPSLSLPEVGSLTRSLIEILNTAALSYLDNSARESTDCRAFQLHQIRLYVEEHLRETGLSVEKIAEAHRITERYLHKLFEAEGISVGRLIWERRLERCKRDIENPYFSGKSITEIAYSWGFSSSSHFSRVFKERFQKSPREMRAAATDKSSGA</sequence>
<keyword evidence="1" id="KW-0805">Transcription regulation</keyword>
<name>A0A6C0TZ87_9GAMM</name>
<evidence type="ECO:0000313" key="5">
    <source>
        <dbReference type="EMBL" id="QIB64968.1"/>
    </source>
</evidence>
<dbReference type="Pfam" id="PF14525">
    <property type="entry name" value="AraC_binding_2"/>
    <property type="match status" value="1"/>
</dbReference>
<evidence type="ECO:0000256" key="2">
    <source>
        <dbReference type="ARBA" id="ARBA00023125"/>
    </source>
</evidence>
<dbReference type="GO" id="GO:0043565">
    <property type="term" value="F:sequence-specific DNA binding"/>
    <property type="evidence" value="ECO:0007669"/>
    <property type="project" value="InterPro"/>
</dbReference>
<organism evidence="5 6">
    <name type="scientific">Kineobactrum salinum</name>
    <dbReference type="NCBI Taxonomy" id="2708301"/>
    <lineage>
        <taxon>Bacteria</taxon>
        <taxon>Pseudomonadati</taxon>
        <taxon>Pseudomonadota</taxon>
        <taxon>Gammaproteobacteria</taxon>
        <taxon>Cellvibrionales</taxon>
        <taxon>Halieaceae</taxon>
        <taxon>Kineobactrum</taxon>
    </lineage>
</organism>
<dbReference type="Proteomes" id="UP000477680">
    <property type="component" value="Chromosome"/>
</dbReference>
<dbReference type="PRINTS" id="PR00032">
    <property type="entry name" value="HTHARAC"/>
</dbReference>
<dbReference type="Gene3D" id="1.10.10.60">
    <property type="entry name" value="Homeodomain-like"/>
    <property type="match status" value="1"/>
</dbReference>
<dbReference type="SMART" id="SM00342">
    <property type="entry name" value="HTH_ARAC"/>
    <property type="match status" value="1"/>
</dbReference>
<dbReference type="KEGG" id="kim:G3T16_05715"/>
<dbReference type="PANTHER" id="PTHR43280:SF31">
    <property type="entry name" value="TRANSCRIPTIONAL REGULATORY PROTEIN"/>
    <property type="match status" value="1"/>
</dbReference>
<dbReference type="EMBL" id="CP048711">
    <property type="protein sequence ID" value="QIB64968.1"/>
    <property type="molecule type" value="Genomic_DNA"/>
</dbReference>
<feature type="domain" description="HTH araC/xylS-type" evidence="4">
    <location>
        <begin position="215"/>
        <end position="316"/>
    </location>
</feature>
<dbReference type="InterPro" id="IPR018060">
    <property type="entry name" value="HTH_AraC"/>
</dbReference>
<dbReference type="Pfam" id="PF12833">
    <property type="entry name" value="HTH_18"/>
    <property type="match status" value="1"/>
</dbReference>
<protein>
    <submittedName>
        <fullName evidence="5">Helix-turn-helix domain-containing protein</fullName>
    </submittedName>
</protein>
<keyword evidence="3" id="KW-0804">Transcription</keyword>